<evidence type="ECO:0000313" key="2">
    <source>
        <dbReference type="EMBL" id="GAG94540.1"/>
    </source>
</evidence>
<dbReference type="AlphaFoldDB" id="X1BHR1"/>
<organism evidence="2">
    <name type="scientific">marine sediment metagenome</name>
    <dbReference type="NCBI Taxonomy" id="412755"/>
    <lineage>
        <taxon>unclassified sequences</taxon>
        <taxon>metagenomes</taxon>
        <taxon>ecological metagenomes</taxon>
    </lineage>
</organism>
<name>X1BHR1_9ZZZZ</name>
<dbReference type="PROSITE" id="PS50975">
    <property type="entry name" value="ATP_GRASP"/>
    <property type="match status" value="1"/>
</dbReference>
<feature type="domain" description="ATP-grasp" evidence="1">
    <location>
        <begin position="102"/>
        <end position="139"/>
    </location>
</feature>
<evidence type="ECO:0000259" key="1">
    <source>
        <dbReference type="PROSITE" id="PS50975"/>
    </source>
</evidence>
<gene>
    <name evidence="2" type="ORF">S01H4_50826</name>
</gene>
<dbReference type="Gene3D" id="3.40.50.20">
    <property type="match status" value="1"/>
</dbReference>
<dbReference type="GO" id="GO:0046872">
    <property type="term" value="F:metal ion binding"/>
    <property type="evidence" value="ECO:0007669"/>
    <property type="project" value="InterPro"/>
</dbReference>
<comment type="caution">
    <text evidence="2">The sequence shown here is derived from an EMBL/GenBank/DDBJ whole genome shotgun (WGS) entry which is preliminary data.</text>
</comment>
<proteinExistence type="predicted"/>
<sequence>MFLGAGKEQCEAIEIALDLGLKVIAVDGNPEALGLKIAHIGINADIKDTQAMIDIGKKYKIDGVVAHAVEIPQIVAIVARALSLPGISPEVAERATNKLKRIKCLSKKNIPCAKFEIAETIEEAEKKADKIGFPVVFKP</sequence>
<accession>X1BHR1</accession>
<dbReference type="EMBL" id="BART01028889">
    <property type="protein sequence ID" value="GAG94540.1"/>
    <property type="molecule type" value="Genomic_DNA"/>
</dbReference>
<reference evidence="2" key="1">
    <citation type="journal article" date="2014" name="Front. Microbiol.">
        <title>High frequency of phylogenetically diverse reductive dehalogenase-homologous genes in deep subseafloor sedimentary metagenomes.</title>
        <authorList>
            <person name="Kawai M."/>
            <person name="Futagami T."/>
            <person name="Toyoda A."/>
            <person name="Takaki Y."/>
            <person name="Nishi S."/>
            <person name="Hori S."/>
            <person name="Arai W."/>
            <person name="Tsubouchi T."/>
            <person name="Morono Y."/>
            <person name="Uchiyama I."/>
            <person name="Ito T."/>
            <person name="Fujiyama A."/>
            <person name="Inagaki F."/>
            <person name="Takami H."/>
        </authorList>
    </citation>
    <scope>NUCLEOTIDE SEQUENCE</scope>
    <source>
        <strain evidence="2">Expedition CK06-06</strain>
    </source>
</reference>
<dbReference type="InterPro" id="IPR011761">
    <property type="entry name" value="ATP-grasp"/>
</dbReference>
<dbReference type="SUPFAM" id="SSF52440">
    <property type="entry name" value="PreATP-grasp domain"/>
    <property type="match status" value="1"/>
</dbReference>
<dbReference type="SUPFAM" id="SSF56059">
    <property type="entry name" value="Glutathione synthetase ATP-binding domain-like"/>
    <property type="match status" value="1"/>
</dbReference>
<dbReference type="GO" id="GO:0005524">
    <property type="term" value="F:ATP binding"/>
    <property type="evidence" value="ECO:0007669"/>
    <property type="project" value="InterPro"/>
</dbReference>
<dbReference type="InterPro" id="IPR016185">
    <property type="entry name" value="PreATP-grasp_dom_sf"/>
</dbReference>
<protein>
    <recommendedName>
        <fullName evidence="1">ATP-grasp domain-containing protein</fullName>
    </recommendedName>
</protein>
<feature type="non-terminal residue" evidence="2">
    <location>
        <position position="139"/>
    </location>
</feature>